<name>A0ACD4R6Y9_9BACI</name>
<evidence type="ECO:0000313" key="1">
    <source>
        <dbReference type="EMBL" id="WHZ56216.1"/>
    </source>
</evidence>
<gene>
    <name evidence="1" type="ORF">QLQ22_16110</name>
</gene>
<dbReference type="EMBL" id="CP126116">
    <property type="protein sequence ID" value="WHZ56216.1"/>
    <property type="molecule type" value="Genomic_DNA"/>
</dbReference>
<organism evidence="1 2">
    <name type="scientific">Metabacillus hrfriensis</name>
    <dbReference type="NCBI Taxonomy" id="3048891"/>
    <lineage>
        <taxon>Bacteria</taxon>
        <taxon>Bacillati</taxon>
        <taxon>Bacillota</taxon>
        <taxon>Bacilli</taxon>
        <taxon>Bacillales</taxon>
        <taxon>Bacillaceae</taxon>
        <taxon>Metabacillus</taxon>
    </lineage>
</organism>
<reference evidence="2" key="1">
    <citation type="journal article" date="2025" name="Aquaculture">
        <title>Assessment of the bioflocculant production and safety properties of Metabacillus hrfriensis sp. nov. based on phenotypic and whole-genome sequencing analysis.</title>
        <authorList>
            <person name="Zhang R."/>
            <person name="Zhao Z."/>
            <person name="Luo L."/>
            <person name="Wang S."/>
            <person name="Guo K."/>
            <person name="Xu W."/>
        </authorList>
    </citation>
    <scope>NUCLEOTIDE SEQUENCE [LARGE SCALE GENOMIC DNA]</scope>
    <source>
        <strain evidence="2">CT-WN-B3</strain>
    </source>
</reference>
<protein>
    <submittedName>
        <fullName evidence="1">Uncharacterized protein</fullName>
    </submittedName>
</protein>
<sequence length="58" mass="6867">MKSNASKFQNGESVQIVKTGESVTVMQSKYIKNMNRYSYILKEYPSTFYFEEELNKEQ</sequence>
<keyword evidence="2" id="KW-1185">Reference proteome</keyword>
<proteinExistence type="predicted"/>
<dbReference type="Proteomes" id="UP001226091">
    <property type="component" value="Chromosome"/>
</dbReference>
<accession>A0ACD4R6Y9</accession>
<evidence type="ECO:0000313" key="2">
    <source>
        <dbReference type="Proteomes" id="UP001226091"/>
    </source>
</evidence>